<keyword evidence="1" id="KW-0732">Signal</keyword>
<dbReference type="Proteomes" id="UP000800096">
    <property type="component" value="Unassembled WGS sequence"/>
</dbReference>
<evidence type="ECO:0000313" key="2">
    <source>
        <dbReference type="EMBL" id="KAF1912981.1"/>
    </source>
</evidence>
<evidence type="ECO:0000313" key="3">
    <source>
        <dbReference type="Proteomes" id="UP000800096"/>
    </source>
</evidence>
<evidence type="ECO:0000256" key="1">
    <source>
        <dbReference type="SAM" id="SignalP"/>
    </source>
</evidence>
<keyword evidence="3" id="KW-1185">Reference proteome</keyword>
<reference evidence="2" key="1">
    <citation type="journal article" date="2020" name="Stud. Mycol.">
        <title>101 Dothideomycetes genomes: a test case for predicting lifestyles and emergence of pathogens.</title>
        <authorList>
            <person name="Haridas S."/>
            <person name="Albert R."/>
            <person name="Binder M."/>
            <person name="Bloem J."/>
            <person name="Labutti K."/>
            <person name="Salamov A."/>
            <person name="Andreopoulos B."/>
            <person name="Baker S."/>
            <person name="Barry K."/>
            <person name="Bills G."/>
            <person name="Bluhm B."/>
            <person name="Cannon C."/>
            <person name="Castanera R."/>
            <person name="Culley D."/>
            <person name="Daum C."/>
            <person name="Ezra D."/>
            <person name="Gonzalez J."/>
            <person name="Henrissat B."/>
            <person name="Kuo A."/>
            <person name="Liang C."/>
            <person name="Lipzen A."/>
            <person name="Lutzoni F."/>
            <person name="Magnuson J."/>
            <person name="Mondo S."/>
            <person name="Nolan M."/>
            <person name="Ohm R."/>
            <person name="Pangilinan J."/>
            <person name="Park H.-J."/>
            <person name="Ramirez L."/>
            <person name="Alfaro M."/>
            <person name="Sun H."/>
            <person name="Tritt A."/>
            <person name="Yoshinaga Y."/>
            <person name="Zwiers L.-H."/>
            <person name="Turgeon B."/>
            <person name="Goodwin S."/>
            <person name="Spatafora J."/>
            <person name="Crous P."/>
            <person name="Grigoriev I."/>
        </authorList>
    </citation>
    <scope>NUCLEOTIDE SEQUENCE</scope>
    <source>
        <strain evidence="2">HMLAC05119</strain>
    </source>
</reference>
<evidence type="ECO:0008006" key="4">
    <source>
        <dbReference type="Google" id="ProtNLM"/>
    </source>
</evidence>
<dbReference type="AlphaFoldDB" id="A0A6A5QBK2"/>
<dbReference type="OrthoDB" id="3786098at2759"/>
<feature type="signal peptide" evidence="1">
    <location>
        <begin position="1"/>
        <end position="19"/>
    </location>
</feature>
<protein>
    <recommendedName>
        <fullName evidence="4">Beta/gamma crystallin 'Greek key' domain-containing protein</fullName>
    </recommendedName>
</protein>
<gene>
    <name evidence="2" type="ORF">BDU57DRAFT_541676</name>
</gene>
<accession>A0A6A5QBK2</accession>
<name>A0A6A5QBK2_AMPQU</name>
<feature type="chain" id="PRO_5025513436" description="Beta/gamma crystallin 'Greek key' domain-containing protein" evidence="1">
    <location>
        <begin position="20"/>
        <end position="102"/>
    </location>
</feature>
<dbReference type="EMBL" id="ML979139">
    <property type="protein sequence ID" value="KAF1912981.1"/>
    <property type="molecule type" value="Genomic_DNA"/>
</dbReference>
<organism evidence="2 3">
    <name type="scientific">Ampelomyces quisqualis</name>
    <name type="common">Powdery mildew agent</name>
    <dbReference type="NCBI Taxonomy" id="50730"/>
    <lineage>
        <taxon>Eukaryota</taxon>
        <taxon>Fungi</taxon>
        <taxon>Dikarya</taxon>
        <taxon>Ascomycota</taxon>
        <taxon>Pezizomycotina</taxon>
        <taxon>Dothideomycetes</taxon>
        <taxon>Pleosporomycetidae</taxon>
        <taxon>Pleosporales</taxon>
        <taxon>Pleosporineae</taxon>
        <taxon>Phaeosphaeriaceae</taxon>
        <taxon>Ampelomyces</taxon>
    </lineage>
</organism>
<proteinExistence type="predicted"/>
<sequence length="102" mass="11149">MKISRPILALLSAVTTALATGEPASIPANNWCTDLNNIFGNFNNQVRSMIVEKGFKCGFFVNNQCPASGIKYEFGSKDLALAVGELPEWLDMRIKSVYCSEA</sequence>